<reference evidence="4" key="1">
    <citation type="submission" date="2014-03" db="EMBL/GenBank/DDBJ databases">
        <authorList>
            <person name="Aksoy S."/>
            <person name="Warren W."/>
            <person name="Wilson R.K."/>
        </authorList>
    </citation>
    <scope>NUCLEOTIDE SEQUENCE [LARGE SCALE GENOMIC DNA]</scope>
    <source>
        <strain evidence="4">IAEA</strain>
    </source>
</reference>
<keyword evidence="2" id="KW-0472">Membrane</keyword>
<feature type="region of interest" description="Disordered" evidence="1">
    <location>
        <begin position="1"/>
        <end position="21"/>
    </location>
</feature>
<feature type="transmembrane region" description="Helical" evidence="2">
    <location>
        <begin position="41"/>
        <end position="61"/>
    </location>
</feature>
<accession>A0A1A9W6Q7</accession>
<name>A0A1A9W6Q7_9MUSC</name>
<dbReference type="VEuPathDB" id="VectorBase:GBRI008219"/>
<reference evidence="3" key="2">
    <citation type="submission" date="2020-05" db="UniProtKB">
        <authorList>
            <consortium name="EnsemblMetazoa"/>
        </authorList>
    </citation>
    <scope>IDENTIFICATION</scope>
    <source>
        <strain evidence="3">IAEA</strain>
    </source>
</reference>
<keyword evidence="2" id="KW-0812">Transmembrane</keyword>
<evidence type="ECO:0000256" key="2">
    <source>
        <dbReference type="SAM" id="Phobius"/>
    </source>
</evidence>
<keyword evidence="2" id="KW-1133">Transmembrane helix</keyword>
<organism evidence="3 4">
    <name type="scientific">Glossina brevipalpis</name>
    <dbReference type="NCBI Taxonomy" id="37001"/>
    <lineage>
        <taxon>Eukaryota</taxon>
        <taxon>Metazoa</taxon>
        <taxon>Ecdysozoa</taxon>
        <taxon>Arthropoda</taxon>
        <taxon>Hexapoda</taxon>
        <taxon>Insecta</taxon>
        <taxon>Pterygota</taxon>
        <taxon>Neoptera</taxon>
        <taxon>Endopterygota</taxon>
        <taxon>Diptera</taxon>
        <taxon>Brachycera</taxon>
        <taxon>Muscomorpha</taxon>
        <taxon>Hippoboscoidea</taxon>
        <taxon>Glossinidae</taxon>
        <taxon>Glossina</taxon>
    </lineage>
</organism>
<keyword evidence="4" id="KW-1185">Reference proteome</keyword>
<proteinExistence type="predicted"/>
<dbReference type="EnsemblMetazoa" id="GBRI008219-RA">
    <property type="protein sequence ID" value="GBRI008219-PA"/>
    <property type="gene ID" value="GBRI008219"/>
</dbReference>
<sequence>ITVEIGKHNNASNKRHKKKRKIDKLESKIDYLTSKTKHCRIASLSVSIGTVISLEFYLYPIEIFVILLKGWELQDLSRSFVVTFMLFMNFCLL</sequence>
<dbReference type="AlphaFoldDB" id="A0A1A9W6Q7"/>
<evidence type="ECO:0000256" key="1">
    <source>
        <dbReference type="SAM" id="MobiDB-lite"/>
    </source>
</evidence>
<evidence type="ECO:0000313" key="4">
    <source>
        <dbReference type="Proteomes" id="UP000091820"/>
    </source>
</evidence>
<protein>
    <submittedName>
        <fullName evidence="3">Uncharacterized protein</fullName>
    </submittedName>
</protein>
<evidence type="ECO:0000313" key="3">
    <source>
        <dbReference type="EnsemblMetazoa" id="GBRI008219-PA"/>
    </source>
</evidence>
<dbReference type="Proteomes" id="UP000091820">
    <property type="component" value="Unassembled WGS sequence"/>
</dbReference>